<dbReference type="STRING" id="279113.CPter91_1646"/>
<dbReference type="PROSITE" id="PS51819">
    <property type="entry name" value="VOC"/>
    <property type="match status" value="1"/>
</dbReference>
<dbReference type="PATRIC" id="fig|279113.9.peg.1639"/>
<accession>A0A127Q313</accession>
<dbReference type="EMBL" id="CP013234">
    <property type="protein sequence ID" value="AMP04022.1"/>
    <property type="molecule type" value="Genomic_DNA"/>
</dbReference>
<keyword evidence="2" id="KW-0223">Dioxygenase</keyword>
<dbReference type="PANTHER" id="PTHR35006:SF1">
    <property type="entry name" value="BLL2941 PROTEIN"/>
    <property type="match status" value="1"/>
</dbReference>
<evidence type="ECO:0000259" key="1">
    <source>
        <dbReference type="PROSITE" id="PS51819"/>
    </source>
</evidence>
<dbReference type="AlphaFoldDB" id="A0A127Q313"/>
<keyword evidence="2" id="KW-0560">Oxidoreductase</keyword>
<gene>
    <name evidence="2" type="ORF">CPter91_1646</name>
</gene>
<evidence type="ECO:0000313" key="3">
    <source>
        <dbReference type="Proteomes" id="UP000074561"/>
    </source>
</evidence>
<dbReference type="GO" id="GO:0051213">
    <property type="term" value="F:dioxygenase activity"/>
    <property type="evidence" value="ECO:0007669"/>
    <property type="project" value="UniProtKB-KW"/>
</dbReference>
<sequence>MISHVFVGTSDFQQALRFYSALMQELDLSLKFCDAGKPWAAWMAAGHARPLFIVGAPYDGASATAGNGQMIALLAPTRAAVDNAHAAALRHSGSCEGPPGLRLEYHPHYYGAYFRDPDGNKICVCCHDAPGPRT</sequence>
<dbReference type="CDD" id="cd07262">
    <property type="entry name" value="VOC_like"/>
    <property type="match status" value="1"/>
</dbReference>
<dbReference type="PANTHER" id="PTHR35006">
    <property type="entry name" value="GLYOXALASE FAMILY PROTEIN (AFU_ORTHOLOGUE AFUA_5G14830)"/>
    <property type="match status" value="1"/>
</dbReference>
<dbReference type="Proteomes" id="UP000074561">
    <property type="component" value="Chromosome"/>
</dbReference>
<proteinExistence type="predicted"/>
<feature type="domain" description="VOC" evidence="1">
    <location>
        <begin position="1"/>
        <end position="127"/>
    </location>
</feature>
<dbReference type="Pfam" id="PF00903">
    <property type="entry name" value="Glyoxalase"/>
    <property type="match status" value="1"/>
</dbReference>
<dbReference type="KEGG" id="cpra:CPter91_1646"/>
<dbReference type="InterPro" id="IPR037523">
    <property type="entry name" value="VOC_core"/>
</dbReference>
<reference evidence="2 3" key="1">
    <citation type="submission" date="2015-11" db="EMBL/GenBank/DDBJ databases">
        <title>Exploring the genomic traits of fungus-feeding bacterial genus Collimonas.</title>
        <authorList>
            <person name="Song C."/>
            <person name="Schmidt R."/>
            <person name="de Jager V."/>
            <person name="Krzyzanowska D."/>
            <person name="Jongedijk E."/>
            <person name="Cankar K."/>
            <person name="Beekwilder J."/>
            <person name="van Veen A."/>
            <person name="de Boer W."/>
            <person name="van Veen J.A."/>
            <person name="Garbeva P."/>
        </authorList>
    </citation>
    <scope>NUCLEOTIDE SEQUENCE [LARGE SCALE GENOMIC DNA]</scope>
    <source>
        <strain evidence="2 3">Ter91</strain>
    </source>
</reference>
<dbReference type="OrthoDB" id="9800438at2"/>
<dbReference type="SUPFAM" id="SSF54593">
    <property type="entry name" value="Glyoxalase/Bleomycin resistance protein/Dihydroxybiphenyl dioxygenase"/>
    <property type="match status" value="1"/>
</dbReference>
<name>A0A127Q313_9BURK</name>
<evidence type="ECO:0000313" key="2">
    <source>
        <dbReference type="EMBL" id="AMP04022.1"/>
    </source>
</evidence>
<dbReference type="RefSeq" id="WP_061939022.1">
    <property type="nucleotide sequence ID" value="NZ_CP013234.1"/>
</dbReference>
<dbReference type="InterPro" id="IPR004360">
    <property type="entry name" value="Glyas_Fos-R_dOase_dom"/>
</dbReference>
<organism evidence="2 3">
    <name type="scientific">Collimonas pratensis</name>
    <dbReference type="NCBI Taxonomy" id="279113"/>
    <lineage>
        <taxon>Bacteria</taxon>
        <taxon>Pseudomonadati</taxon>
        <taxon>Pseudomonadota</taxon>
        <taxon>Betaproteobacteria</taxon>
        <taxon>Burkholderiales</taxon>
        <taxon>Oxalobacteraceae</taxon>
        <taxon>Collimonas</taxon>
    </lineage>
</organism>
<dbReference type="InterPro" id="IPR029068">
    <property type="entry name" value="Glyas_Bleomycin-R_OHBP_Dase"/>
</dbReference>
<dbReference type="Gene3D" id="3.10.180.10">
    <property type="entry name" value="2,3-Dihydroxybiphenyl 1,2-Dioxygenase, domain 1"/>
    <property type="match status" value="1"/>
</dbReference>
<protein>
    <submittedName>
        <fullName evidence="2">Glyoxalase/Bleomycin resistance /Dioxygenase superfamily protein</fullName>
    </submittedName>
</protein>